<name>A0A316GR36_9RHOB</name>
<sequence length="241" mass="24975">MIRRVGAILAGGVMLAVVTGVVTGAAAQGICPTGVARDGVWFDFPDRSVLTRVLSDGRVEEIEFGHDGSYMYVYRALPIGLVVESWSIENGYAPRNEEETVSFLGTPNPVPDPMAGVRYDGISTLRFGDGSESRATVNVVVGEARTVDIGGCSYTAHDVAVTRVDLDGGLPQNDAMLFLPDLAVTLFLGFSEGDVPPEDALPLSVSLTPPRPPGEAGGGLGAGAGVLPPPLPQLGGGAEQK</sequence>
<organism evidence="2 3">
    <name type="scientific">Roseicyclus mahoneyensis</name>
    <dbReference type="NCBI Taxonomy" id="164332"/>
    <lineage>
        <taxon>Bacteria</taxon>
        <taxon>Pseudomonadati</taxon>
        <taxon>Pseudomonadota</taxon>
        <taxon>Alphaproteobacteria</taxon>
        <taxon>Rhodobacterales</taxon>
        <taxon>Roseobacteraceae</taxon>
        <taxon>Roseicyclus</taxon>
    </lineage>
</organism>
<dbReference type="AlphaFoldDB" id="A0A316GR36"/>
<proteinExistence type="predicted"/>
<comment type="caution">
    <text evidence="2">The sequence shown here is derived from an EMBL/GenBank/DDBJ whole genome shotgun (WGS) entry which is preliminary data.</text>
</comment>
<evidence type="ECO:0000256" key="1">
    <source>
        <dbReference type="SAM" id="MobiDB-lite"/>
    </source>
</evidence>
<accession>A0A316GR36</accession>
<protein>
    <submittedName>
        <fullName evidence="2">Uncharacterized protein</fullName>
    </submittedName>
</protein>
<dbReference type="Proteomes" id="UP000245708">
    <property type="component" value="Unassembled WGS sequence"/>
</dbReference>
<feature type="compositionally biased region" description="Gly residues" evidence="1">
    <location>
        <begin position="215"/>
        <end position="224"/>
    </location>
</feature>
<gene>
    <name evidence="2" type="ORF">C7455_101910</name>
</gene>
<dbReference type="OrthoDB" id="7872144at2"/>
<keyword evidence="3" id="KW-1185">Reference proteome</keyword>
<evidence type="ECO:0000313" key="2">
    <source>
        <dbReference type="EMBL" id="PWK62871.1"/>
    </source>
</evidence>
<dbReference type="RefSeq" id="WP_146199920.1">
    <property type="nucleotide sequence ID" value="NZ_QGGW01000001.1"/>
</dbReference>
<dbReference type="EMBL" id="QGGW01000001">
    <property type="protein sequence ID" value="PWK62871.1"/>
    <property type="molecule type" value="Genomic_DNA"/>
</dbReference>
<evidence type="ECO:0000313" key="3">
    <source>
        <dbReference type="Proteomes" id="UP000245708"/>
    </source>
</evidence>
<reference evidence="2 3" key="1">
    <citation type="submission" date="2018-05" db="EMBL/GenBank/DDBJ databases">
        <title>Genomic Encyclopedia of Type Strains, Phase IV (KMG-IV): sequencing the most valuable type-strain genomes for metagenomic binning, comparative biology and taxonomic classification.</title>
        <authorList>
            <person name="Goeker M."/>
        </authorList>
    </citation>
    <scope>NUCLEOTIDE SEQUENCE [LARGE SCALE GENOMIC DNA]</scope>
    <source>
        <strain evidence="2 3">DSM 16097</strain>
    </source>
</reference>
<feature type="region of interest" description="Disordered" evidence="1">
    <location>
        <begin position="201"/>
        <end position="241"/>
    </location>
</feature>